<keyword evidence="1" id="KW-0472">Membrane</keyword>
<dbReference type="OrthoDB" id="3262404at2759"/>
<organism evidence="2 3">
    <name type="scientific">Obba rivulosa</name>
    <dbReference type="NCBI Taxonomy" id="1052685"/>
    <lineage>
        <taxon>Eukaryota</taxon>
        <taxon>Fungi</taxon>
        <taxon>Dikarya</taxon>
        <taxon>Basidiomycota</taxon>
        <taxon>Agaricomycotina</taxon>
        <taxon>Agaricomycetes</taxon>
        <taxon>Polyporales</taxon>
        <taxon>Gelatoporiaceae</taxon>
        <taxon>Obba</taxon>
    </lineage>
</organism>
<keyword evidence="1" id="KW-0812">Transmembrane</keyword>
<dbReference type="AlphaFoldDB" id="A0A8E2DIB1"/>
<gene>
    <name evidence="2" type="ORF">OBBRIDRAFT_836954</name>
</gene>
<dbReference type="EMBL" id="KV722466">
    <property type="protein sequence ID" value="OCH88002.1"/>
    <property type="molecule type" value="Genomic_DNA"/>
</dbReference>
<reference evidence="2 3" key="1">
    <citation type="submission" date="2016-07" db="EMBL/GenBank/DDBJ databases">
        <title>Draft genome of the white-rot fungus Obba rivulosa 3A-2.</title>
        <authorList>
            <consortium name="DOE Joint Genome Institute"/>
            <person name="Miettinen O."/>
            <person name="Riley R."/>
            <person name="Acob R."/>
            <person name="Barry K."/>
            <person name="Cullen D."/>
            <person name="De Vries R."/>
            <person name="Hainaut M."/>
            <person name="Hatakka A."/>
            <person name="Henrissat B."/>
            <person name="Hilden K."/>
            <person name="Kuo R."/>
            <person name="Labutti K."/>
            <person name="Lipzen A."/>
            <person name="Makela M.R."/>
            <person name="Sandor L."/>
            <person name="Spatafora J.W."/>
            <person name="Grigoriev I.V."/>
            <person name="Hibbett D.S."/>
        </authorList>
    </citation>
    <scope>NUCLEOTIDE SEQUENCE [LARGE SCALE GENOMIC DNA]</scope>
    <source>
        <strain evidence="2 3">3A-2</strain>
    </source>
</reference>
<evidence type="ECO:0000313" key="3">
    <source>
        <dbReference type="Proteomes" id="UP000250043"/>
    </source>
</evidence>
<evidence type="ECO:0000313" key="2">
    <source>
        <dbReference type="EMBL" id="OCH88002.1"/>
    </source>
</evidence>
<evidence type="ECO:0000256" key="1">
    <source>
        <dbReference type="SAM" id="Phobius"/>
    </source>
</evidence>
<protein>
    <submittedName>
        <fullName evidence="2">Uncharacterized protein</fullName>
    </submittedName>
</protein>
<name>A0A8E2DIB1_9APHY</name>
<feature type="transmembrane region" description="Helical" evidence="1">
    <location>
        <begin position="41"/>
        <end position="58"/>
    </location>
</feature>
<proteinExistence type="predicted"/>
<keyword evidence="3" id="KW-1185">Reference proteome</keyword>
<keyword evidence="1" id="KW-1133">Transmembrane helix</keyword>
<sequence>MYAKALTADVPDYFELALLLGSCILLNYVTADAQTNWMEGLMLIAFYLMIAICARFYAGQPESAIMLTCGSVAKAL</sequence>
<accession>A0A8E2DIB1</accession>
<dbReference type="Proteomes" id="UP000250043">
    <property type="component" value="Unassembled WGS sequence"/>
</dbReference>